<keyword evidence="2" id="KW-1185">Reference proteome</keyword>
<organism evidence="1 2">
    <name type="scientific">Actinomycetospora aurantiaca</name>
    <dbReference type="NCBI Taxonomy" id="3129233"/>
    <lineage>
        <taxon>Bacteria</taxon>
        <taxon>Bacillati</taxon>
        <taxon>Actinomycetota</taxon>
        <taxon>Actinomycetes</taxon>
        <taxon>Pseudonocardiales</taxon>
        <taxon>Pseudonocardiaceae</taxon>
        <taxon>Actinomycetospora</taxon>
    </lineage>
</organism>
<gene>
    <name evidence="1" type="ORF">WCD74_24665</name>
</gene>
<dbReference type="EMBL" id="JBBEGN010000017">
    <property type="protein sequence ID" value="MEJ2870979.1"/>
    <property type="molecule type" value="Genomic_DNA"/>
</dbReference>
<dbReference type="Proteomes" id="UP001385809">
    <property type="component" value="Unassembled WGS sequence"/>
</dbReference>
<proteinExistence type="predicted"/>
<dbReference type="InterPro" id="IPR046373">
    <property type="entry name" value="Acyl-CoA_Oxase/DH_mid-dom_sf"/>
</dbReference>
<dbReference type="SUPFAM" id="SSF56645">
    <property type="entry name" value="Acyl-CoA dehydrogenase NM domain-like"/>
    <property type="match status" value="1"/>
</dbReference>
<accession>A0ABU8MUI4</accession>
<dbReference type="Gene3D" id="2.40.110.10">
    <property type="entry name" value="Butyryl-CoA Dehydrogenase, subunit A, domain 2"/>
    <property type="match status" value="1"/>
</dbReference>
<dbReference type="InterPro" id="IPR009100">
    <property type="entry name" value="AcylCoA_DH/oxidase_NM_dom_sf"/>
</dbReference>
<dbReference type="RefSeq" id="WP_337697551.1">
    <property type="nucleotide sequence ID" value="NZ_JBBEGN010000017.1"/>
</dbReference>
<protein>
    <submittedName>
        <fullName evidence="1">Acyl-CoA dehydrogenase</fullName>
    </submittedName>
</protein>
<comment type="caution">
    <text evidence="1">The sequence shown here is derived from an EMBL/GenBank/DDBJ whole genome shotgun (WGS) entry which is preliminary data.</text>
</comment>
<sequence length="319" mass="32735">MIAHPHAVLDVLPDPVRAPLAETLDRLAGARDTPGAWRVLAAAGADDLVAARLAEAHLDATGILRQLGGEPPEAGSLWGVWAAQARHTGVTAREDPEGWKLHGTVPWCSGSDRCTHALVVAGDRLVAVALDDPTVTAGADPWVGLGMAGTGTTTVAFDGTPARPVGEPGQYLDRPGFWHAASGVAAVWFGGAVGAARPLRARLAEGRGDAHDAAHLGRVDAALHAAASVLRDAAAAADADTDGVPAARRRALAVRATVETAVETALRSTARATGPGPLAHDAAHARHVADLEVYVRQSHAERDLATLGTLAVDQPEVAL</sequence>
<evidence type="ECO:0000313" key="1">
    <source>
        <dbReference type="EMBL" id="MEJ2870979.1"/>
    </source>
</evidence>
<reference evidence="1 2" key="1">
    <citation type="submission" date="2024-03" db="EMBL/GenBank/DDBJ databases">
        <title>Actinomycetospora sp. OC33-EN08, a novel actinomycete isolated from wild orchid (Aerides multiflora).</title>
        <authorList>
            <person name="Suriyachadkun C."/>
        </authorList>
    </citation>
    <scope>NUCLEOTIDE SEQUENCE [LARGE SCALE GENOMIC DNA]</scope>
    <source>
        <strain evidence="1 2">OC33-EN08</strain>
    </source>
</reference>
<evidence type="ECO:0000313" key="2">
    <source>
        <dbReference type="Proteomes" id="UP001385809"/>
    </source>
</evidence>
<name>A0ABU8MUI4_9PSEU</name>